<feature type="region of interest" description="Disordered" evidence="1">
    <location>
        <begin position="139"/>
        <end position="177"/>
    </location>
</feature>
<feature type="compositionally biased region" description="Polar residues" evidence="1">
    <location>
        <begin position="90"/>
        <end position="103"/>
    </location>
</feature>
<feature type="compositionally biased region" description="Basic and acidic residues" evidence="1">
    <location>
        <begin position="104"/>
        <end position="113"/>
    </location>
</feature>
<protein>
    <submittedName>
        <fullName evidence="2">Uncharacterized protein</fullName>
    </submittedName>
</protein>
<evidence type="ECO:0000313" key="3">
    <source>
        <dbReference type="Proteomes" id="UP001160148"/>
    </source>
</evidence>
<proteinExistence type="predicted"/>
<feature type="region of interest" description="Disordered" evidence="1">
    <location>
        <begin position="84"/>
        <end position="114"/>
    </location>
</feature>
<dbReference type="AlphaFoldDB" id="A0AAV0XRK0"/>
<dbReference type="EMBL" id="CARXXK010000671">
    <property type="protein sequence ID" value="CAI6370973.1"/>
    <property type="molecule type" value="Genomic_DNA"/>
</dbReference>
<sequence length="177" mass="20048">MFIKQEDINKLPGSLVINNNQTLFRIFFTDDKIICFLCKGVGHTTASCKKHTSPDNPQYIQPHKPPQTMPNQDITFDEHPTSFLEEVQPPDSSTFDETNLQNHSDQHKGKQDETITPDYKNIFNCNIITQNPIENSTYNHIKRPLSDTNSPMSPTPPTASSGNFPIAQPDKKNKSHL</sequence>
<name>A0AAV0XRK0_9HEMI</name>
<organism evidence="2 3">
    <name type="scientific">Macrosiphum euphorbiae</name>
    <name type="common">potato aphid</name>
    <dbReference type="NCBI Taxonomy" id="13131"/>
    <lineage>
        <taxon>Eukaryota</taxon>
        <taxon>Metazoa</taxon>
        <taxon>Ecdysozoa</taxon>
        <taxon>Arthropoda</taxon>
        <taxon>Hexapoda</taxon>
        <taxon>Insecta</taxon>
        <taxon>Pterygota</taxon>
        <taxon>Neoptera</taxon>
        <taxon>Paraneoptera</taxon>
        <taxon>Hemiptera</taxon>
        <taxon>Sternorrhyncha</taxon>
        <taxon>Aphidomorpha</taxon>
        <taxon>Aphidoidea</taxon>
        <taxon>Aphididae</taxon>
        <taxon>Macrosiphini</taxon>
        <taxon>Macrosiphum</taxon>
    </lineage>
</organism>
<accession>A0AAV0XRK0</accession>
<evidence type="ECO:0000256" key="1">
    <source>
        <dbReference type="SAM" id="MobiDB-lite"/>
    </source>
</evidence>
<evidence type="ECO:0000313" key="2">
    <source>
        <dbReference type="EMBL" id="CAI6370973.1"/>
    </source>
</evidence>
<dbReference type="Proteomes" id="UP001160148">
    <property type="component" value="Unassembled WGS sequence"/>
</dbReference>
<comment type="caution">
    <text evidence="2">The sequence shown here is derived from an EMBL/GenBank/DDBJ whole genome shotgun (WGS) entry which is preliminary data.</text>
</comment>
<gene>
    <name evidence="2" type="ORF">MEUPH1_LOCUS25036</name>
</gene>
<reference evidence="2 3" key="1">
    <citation type="submission" date="2023-01" db="EMBL/GenBank/DDBJ databases">
        <authorList>
            <person name="Whitehead M."/>
        </authorList>
    </citation>
    <scope>NUCLEOTIDE SEQUENCE [LARGE SCALE GENOMIC DNA]</scope>
</reference>
<keyword evidence="3" id="KW-1185">Reference proteome</keyword>